<feature type="domain" description="DUF659" evidence="2">
    <location>
        <begin position="222"/>
        <end position="342"/>
    </location>
</feature>
<protein>
    <recommendedName>
        <fullName evidence="2">DUF659 domain-containing protein</fullName>
    </recommendedName>
</protein>
<organism evidence="3 4">
    <name type="scientific">Lentinus tigrinus ALCF2SS1-6</name>
    <dbReference type="NCBI Taxonomy" id="1328759"/>
    <lineage>
        <taxon>Eukaryota</taxon>
        <taxon>Fungi</taxon>
        <taxon>Dikarya</taxon>
        <taxon>Basidiomycota</taxon>
        <taxon>Agaricomycotina</taxon>
        <taxon>Agaricomycetes</taxon>
        <taxon>Polyporales</taxon>
        <taxon>Polyporaceae</taxon>
        <taxon>Lentinus</taxon>
    </lineage>
</organism>
<evidence type="ECO:0000256" key="1">
    <source>
        <dbReference type="SAM" id="MobiDB-lite"/>
    </source>
</evidence>
<dbReference type="EMBL" id="ML122345">
    <property type="protein sequence ID" value="RPD52677.1"/>
    <property type="molecule type" value="Genomic_DNA"/>
</dbReference>
<dbReference type="Proteomes" id="UP000313359">
    <property type="component" value="Unassembled WGS sequence"/>
</dbReference>
<feature type="compositionally biased region" description="Basic and acidic residues" evidence="1">
    <location>
        <begin position="164"/>
        <end position="174"/>
    </location>
</feature>
<evidence type="ECO:0000313" key="4">
    <source>
        <dbReference type="Proteomes" id="UP000313359"/>
    </source>
</evidence>
<keyword evidence="4" id="KW-1185">Reference proteome</keyword>
<dbReference type="STRING" id="1328759.A0A5C2RQI1"/>
<dbReference type="OrthoDB" id="2801221at2759"/>
<proteinExistence type="predicted"/>
<evidence type="ECO:0000259" key="2">
    <source>
        <dbReference type="Pfam" id="PF04937"/>
    </source>
</evidence>
<dbReference type="AlphaFoldDB" id="A0A5C2RQI1"/>
<accession>A0A5C2RQI1</accession>
<feature type="region of interest" description="Disordered" evidence="1">
    <location>
        <begin position="136"/>
        <end position="183"/>
    </location>
</feature>
<name>A0A5C2RQI1_9APHY</name>
<dbReference type="SUPFAM" id="SSF53098">
    <property type="entry name" value="Ribonuclease H-like"/>
    <property type="match status" value="1"/>
</dbReference>
<feature type="compositionally biased region" description="Low complexity" evidence="1">
    <location>
        <begin position="136"/>
        <end position="156"/>
    </location>
</feature>
<dbReference type="InterPro" id="IPR007021">
    <property type="entry name" value="DUF659"/>
</dbReference>
<dbReference type="InterPro" id="IPR012337">
    <property type="entry name" value="RNaseH-like_sf"/>
</dbReference>
<sequence length="705" mass="80276">MDSVTRSRVWYLRHLLRSLPHNLPFKDCAASAYRFQHLDLDREWIESEGIEAAANRALEVRLGPRTGPRETFIIKERGPGLEALADVLEVHIGKFPNDICFRKWLEDACRAAENTFTDANEEVLVDRLLLGSKTSKASKNMKSKASASSTSSQKTTMKTKKKKRDEDMLNEKRPATNKLESFEDPAFISSDEEEDNRMGGAKLDPLLKRAARVHVELTSQLSKIRDLTLSFDGGKTRRPRGIYTITVTTPARQGFLYDLQNVSKVSHTAEYILEFLEPVVLKLGPSNFSATVSDNTGNTRKACELLTAKFPHILNFQDCCHEINLALLQINDLDEFKEVCVNPSTILCSTCASHDVKDILTYMHKSTYSMEHFDDARTQLGISHGLVKIGKTRFSTYVSAVSSIKRCLPAFEKITCNEALPFARAIKCLESAHSTPSDVYVFWLAIMATLERRFIQQRIHLPIHTIESIRAIANQRFNELIEEGPDDKYIAAFFLDIRMQNSSIFWPHVPLMGLCFSLGWHPASLLNPPSNPLAVPPRMLKREYGDTAEMLDHPKIQEIMKARNPRLADYDPSSALEAVKTELQAYAKREKPFDRSLRPGETMRDWWVKVQKKEGAHVLGALGIKLFSVVPNSMIDERIMSTVTWLNSPKRARQHVKTLRDHIKIRQWDMYDGIDLSVHPRIFQVQHLDHVVLTIPLPATYRKNR</sequence>
<evidence type="ECO:0000313" key="3">
    <source>
        <dbReference type="EMBL" id="RPD52677.1"/>
    </source>
</evidence>
<reference evidence="3" key="1">
    <citation type="journal article" date="2018" name="Genome Biol. Evol.">
        <title>Genomics and development of Lentinus tigrinus, a white-rot wood-decaying mushroom with dimorphic fruiting bodies.</title>
        <authorList>
            <person name="Wu B."/>
            <person name="Xu Z."/>
            <person name="Knudson A."/>
            <person name="Carlson A."/>
            <person name="Chen N."/>
            <person name="Kovaka S."/>
            <person name="LaButti K."/>
            <person name="Lipzen A."/>
            <person name="Pennachio C."/>
            <person name="Riley R."/>
            <person name="Schakwitz W."/>
            <person name="Umezawa K."/>
            <person name="Ohm R.A."/>
            <person name="Grigoriev I.V."/>
            <person name="Nagy L.G."/>
            <person name="Gibbons J."/>
            <person name="Hibbett D."/>
        </authorList>
    </citation>
    <scope>NUCLEOTIDE SEQUENCE [LARGE SCALE GENOMIC DNA]</scope>
    <source>
        <strain evidence="3">ALCF2SS1-6</strain>
    </source>
</reference>
<dbReference type="Pfam" id="PF04937">
    <property type="entry name" value="DUF659"/>
    <property type="match status" value="1"/>
</dbReference>
<gene>
    <name evidence="3" type="ORF">L227DRAFT_514458</name>
</gene>